<dbReference type="GeneID" id="54330787"/>
<gene>
    <name evidence="5" type="ORF">ATNIH1004_008085</name>
</gene>
<accession>A0A5M9MHF0</accession>
<dbReference type="PANTHER" id="PTHR46072">
    <property type="entry name" value="AMIDASE-RELATED-RELATED"/>
    <property type="match status" value="1"/>
</dbReference>
<reference evidence="5 6" key="1">
    <citation type="submission" date="2019-08" db="EMBL/GenBank/DDBJ databases">
        <title>The genome sequence of a newly discovered highly antifungal drug resistant Aspergillus species, Aspergillus tanneri NIH 1004.</title>
        <authorList>
            <person name="Mounaud S."/>
            <person name="Singh I."/>
            <person name="Joardar V."/>
            <person name="Pakala S."/>
            <person name="Pakala S."/>
            <person name="Venepally P."/>
            <person name="Chung J.K."/>
            <person name="Losada L."/>
            <person name="Nierman W.C."/>
        </authorList>
    </citation>
    <scope>NUCLEOTIDE SEQUENCE [LARGE SCALE GENOMIC DNA]</scope>
    <source>
        <strain evidence="5 6">NIH1004</strain>
    </source>
</reference>
<dbReference type="RefSeq" id="XP_033423250.1">
    <property type="nucleotide sequence ID" value="XM_033572698.1"/>
</dbReference>
<evidence type="ECO:0000256" key="1">
    <source>
        <dbReference type="ARBA" id="ARBA00009199"/>
    </source>
</evidence>
<proteinExistence type="inferred from homology"/>
<evidence type="ECO:0000256" key="3">
    <source>
        <dbReference type="SAM" id="MobiDB-lite"/>
    </source>
</evidence>
<dbReference type="VEuPathDB" id="FungiDB:EYZ11_009919"/>
<dbReference type="AlphaFoldDB" id="A0A5M9MHF0"/>
<comment type="caution">
    <text evidence="5">The sequence shown here is derived from an EMBL/GenBank/DDBJ whole genome shotgun (WGS) entry which is preliminary data.</text>
</comment>
<protein>
    <recommendedName>
        <fullName evidence="4">Amidase domain-containing protein</fullName>
    </recommendedName>
</protein>
<dbReference type="GO" id="GO:0016787">
    <property type="term" value="F:hydrolase activity"/>
    <property type="evidence" value="ECO:0007669"/>
    <property type="project" value="UniProtKB-KW"/>
</dbReference>
<dbReference type="PANTHER" id="PTHR46072:SF6">
    <property type="entry name" value="AMIDASE, PUTATIVE (AFU_ORTHOLOGUE AFUA_1G14530)-RELATED"/>
    <property type="match status" value="1"/>
</dbReference>
<evidence type="ECO:0000313" key="5">
    <source>
        <dbReference type="EMBL" id="KAA8643889.1"/>
    </source>
</evidence>
<dbReference type="SUPFAM" id="SSF75304">
    <property type="entry name" value="Amidase signature (AS) enzymes"/>
    <property type="match status" value="1"/>
</dbReference>
<keyword evidence="2" id="KW-0378">Hydrolase</keyword>
<feature type="region of interest" description="Disordered" evidence="3">
    <location>
        <begin position="123"/>
        <end position="146"/>
    </location>
</feature>
<evidence type="ECO:0000259" key="4">
    <source>
        <dbReference type="Pfam" id="PF01425"/>
    </source>
</evidence>
<comment type="similarity">
    <text evidence="1">Belongs to the amidase family.</text>
</comment>
<evidence type="ECO:0000313" key="6">
    <source>
        <dbReference type="Proteomes" id="UP000324241"/>
    </source>
</evidence>
<sequence>MRGAMVGFGADFGGSIHVPAMCNNIYGFKPSAGRIPFGGLESGRLHGQDRISMQAVAGPLAVADLEAVMKRDCPESGPVWWRLYSRSLGEKFSVIARDQVERVHCWGVTNRWSRHAFASYCTSHGRGSRVSPSDSRCLGSRSASPSSLEGLAGRLMGVDDAGSVRTPRSVVEQELLTMWPVNGDYTNRIDAIIAPVAPHPVPEIDRYNSIGYTSSFVLLDYPAGTIPVRRESGRHMDSPILGSWDRVNRELWDNIPLTRLRSVVCKKIVNCLLPF</sequence>
<dbReference type="InterPro" id="IPR036928">
    <property type="entry name" value="AS_sf"/>
</dbReference>
<organism evidence="5 6">
    <name type="scientific">Aspergillus tanneri</name>
    <dbReference type="NCBI Taxonomy" id="1220188"/>
    <lineage>
        <taxon>Eukaryota</taxon>
        <taxon>Fungi</taxon>
        <taxon>Dikarya</taxon>
        <taxon>Ascomycota</taxon>
        <taxon>Pezizomycotina</taxon>
        <taxon>Eurotiomycetes</taxon>
        <taxon>Eurotiomycetidae</taxon>
        <taxon>Eurotiales</taxon>
        <taxon>Aspergillaceae</taxon>
        <taxon>Aspergillus</taxon>
        <taxon>Aspergillus subgen. Circumdati</taxon>
    </lineage>
</organism>
<dbReference type="InterPro" id="IPR023631">
    <property type="entry name" value="Amidase_dom"/>
</dbReference>
<dbReference type="Gene3D" id="3.90.1300.10">
    <property type="entry name" value="Amidase signature (AS) domain"/>
    <property type="match status" value="2"/>
</dbReference>
<dbReference type="OrthoDB" id="6428749at2759"/>
<dbReference type="Pfam" id="PF01425">
    <property type="entry name" value="Amidase"/>
    <property type="match status" value="1"/>
</dbReference>
<feature type="domain" description="Amidase" evidence="4">
    <location>
        <begin position="2"/>
        <end position="66"/>
    </location>
</feature>
<evidence type="ECO:0000256" key="2">
    <source>
        <dbReference type="ARBA" id="ARBA00022801"/>
    </source>
</evidence>
<dbReference type="Proteomes" id="UP000324241">
    <property type="component" value="Unassembled WGS sequence"/>
</dbReference>
<dbReference type="EMBL" id="QUQM01000006">
    <property type="protein sequence ID" value="KAA8643889.1"/>
    <property type="molecule type" value="Genomic_DNA"/>
</dbReference>
<name>A0A5M9MHF0_9EURO</name>